<evidence type="ECO:0000256" key="1">
    <source>
        <dbReference type="ARBA" id="ARBA00004751"/>
    </source>
</evidence>
<dbReference type="PATRIC" id="fig|565050.3.peg.3663"/>
<name>A0A0H3CD20_CAUVN</name>
<dbReference type="Pfam" id="PF00285">
    <property type="entry name" value="Citrate_synt"/>
    <property type="match status" value="1"/>
</dbReference>
<dbReference type="InterPro" id="IPR036969">
    <property type="entry name" value="Citrate_synthase_sf"/>
</dbReference>
<dbReference type="SUPFAM" id="SSF48256">
    <property type="entry name" value="Citrate synthase"/>
    <property type="match status" value="1"/>
</dbReference>
<gene>
    <name evidence="5" type="ordered locus">CCNA_03758</name>
</gene>
<dbReference type="InterPro" id="IPR016142">
    <property type="entry name" value="Citrate_synth-like_lrg_a-sub"/>
</dbReference>
<dbReference type="InterPro" id="IPR002020">
    <property type="entry name" value="Citrate_synthase"/>
</dbReference>
<proteinExistence type="inferred from homology"/>
<dbReference type="RefSeq" id="YP_002519131.1">
    <property type="nucleotide sequence ID" value="NC_011916.1"/>
</dbReference>
<evidence type="ECO:0000256" key="2">
    <source>
        <dbReference type="ARBA" id="ARBA00010566"/>
    </source>
</evidence>
<dbReference type="CDD" id="cd06102">
    <property type="entry name" value="citrate_synt_like_2"/>
    <property type="match status" value="1"/>
</dbReference>
<dbReference type="PRINTS" id="PR00143">
    <property type="entry name" value="CITRTSNTHASE"/>
</dbReference>
<dbReference type="GO" id="GO:0005975">
    <property type="term" value="P:carbohydrate metabolic process"/>
    <property type="evidence" value="ECO:0007669"/>
    <property type="project" value="TreeGrafter"/>
</dbReference>
<dbReference type="HOGENOM" id="CLU_025068_1_0_5"/>
<dbReference type="GO" id="GO:0036440">
    <property type="term" value="F:citrate synthase activity"/>
    <property type="evidence" value="ECO:0007669"/>
    <property type="project" value="UniProtKB-EC"/>
</dbReference>
<evidence type="ECO:0000313" key="5">
    <source>
        <dbReference type="EMBL" id="ACL97223.1"/>
    </source>
</evidence>
<sequence length="392" mass="41023">MTDWMDAEQVLERLGIRPQTLYAYVSRGRIEAAAHPSDPRRSLYRASDVTALARKKARGRRVADVAAEAIAWGEPVLPSAITTVSGGKLWYRGEDAAGLADQGLTLENVARLLRGGHGAALKASSRPPPPATDSARSRMFLTLAERAGREPPARGRAPLALAMEAADLLDAIVDAATGQAGDGPAHQRFAHAWNLTADGADLVRRALVLMADHELNASTFAARVAASTGASLSAACLAGLSALSGPLHGGMAARVEALVEEADRRDAARAVSSRLEQGASLPGFDHPLYPGGDPRAAALLARFEPPEPLTALWQATRAATGLAPNIDFALVALARGLALPQDAPFILFATARSAGWTAHAIEQLQTGRLIRPRARYIGTVPSAAGYSPSSSS</sequence>
<keyword evidence="4 5" id="KW-0808">Transferase</keyword>
<dbReference type="PANTHER" id="PTHR11739">
    <property type="entry name" value="CITRATE SYNTHASE"/>
    <property type="match status" value="1"/>
</dbReference>
<dbReference type="InterPro" id="IPR016143">
    <property type="entry name" value="Citrate_synth-like_sm_a-sub"/>
</dbReference>
<accession>A0A0H3CD20</accession>
<keyword evidence="6" id="KW-1185">Reference proteome</keyword>
<dbReference type="OrthoDB" id="9786046at2"/>
<dbReference type="Proteomes" id="UP000001364">
    <property type="component" value="Chromosome"/>
</dbReference>
<evidence type="ECO:0000313" key="6">
    <source>
        <dbReference type="Proteomes" id="UP000001364"/>
    </source>
</evidence>
<evidence type="ECO:0000256" key="3">
    <source>
        <dbReference type="ARBA" id="ARBA00012972"/>
    </source>
</evidence>
<dbReference type="GO" id="GO:0006099">
    <property type="term" value="P:tricarboxylic acid cycle"/>
    <property type="evidence" value="ECO:0007669"/>
    <property type="project" value="UniProtKB-UniPathway"/>
</dbReference>
<dbReference type="PhylomeDB" id="A0A0H3CD20"/>
<protein>
    <recommendedName>
        <fullName evidence="3">citrate synthase (unknown stereospecificity)</fullName>
        <ecNumber evidence="3">2.3.3.16</ecNumber>
    </recommendedName>
</protein>
<keyword evidence="5" id="KW-0012">Acyltransferase</keyword>
<dbReference type="GeneID" id="7331954"/>
<dbReference type="EMBL" id="CP001340">
    <property type="protein sequence ID" value="ACL97223.1"/>
    <property type="molecule type" value="Genomic_DNA"/>
</dbReference>
<dbReference type="Gene3D" id="1.10.580.10">
    <property type="entry name" value="Citrate Synthase, domain 1"/>
    <property type="match status" value="1"/>
</dbReference>
<dbReference type="Gene3D" id="1.10.230.10">
    <property type="entry name" value="Cytochrome P450-Terp, domain 2"/>
    <property type="match status" value="1"/>
</dbReference>
<comment type="pathway">
    <text evidence="1">Carbohydrate metabolism; tricarboxylic acid cycle; isocitrate from oxaloacetate: step 1/2.</text>
</comment>
<dbReference type="PANTHER" id="PTHR11739:SF4">
    <property type="entry name" value="CITRATE SYNTHASE, PEROXISOMAL"/>
    <property type="match status" value="1"/>
</dbReference>
<dbReference type="RefSeq" id="WP_015923330.1">
    <property type="nucleotide sequence ID" value="NC_011916.1"/>
</dbReference>
<dbReference type="GO" id="GO:0005829">
    <property type="term" value="C:cytosol"/>
    <property type="evidence" value="ECO:0007669"/>
    <property type="project" value="TreeGrafter"/>
</dbReference>
<dbReference type="EC" id="2.3.3.16" evidence="3"/>
<reference evidence="5 6" key="1">
    <citation type="journal article" date="2010" name="J. Bacteriol.">
        <title>The genetic basis of laboratory adaptation in Caulobacter crescentus.</title>
        <authorList>
            <person name="Marks M.E."/>
            <person name="Castro-Rojas C.M."/>
            <person name="Teiling C."/>
            <person name="Du L."/>
            <person name="Kapatral V."/>
            <person name="Walunas T.L."/>
            <person name="Crosson S."/>
        </authorList>
    </citation>
    <scope>NUCLEOTIDE SEQUENCE [LARGE SCALE GENOMIC DNA]</scope>
    <source>
        <strain evidence="6">NA1000 / CB15N</strain>
    </source>
</reference>
<dbReference type="AlphaFoldDB" id="A0A0H3CD20"/>
<comment type="similarity">
    <text evidence="2">Belongs to the citrate synthase family.</text>
</comment>
<dbReference type="KEGG" id="ccs:CCNA_03758"/>
<evidence type="ECO:0000256" key="4">
    <source>
        <dbReference type="ARBA" id="ARBA00022679"/>
    </source>
</evidence>
<dbReference type="UniPathway" id="UPA00223">
    <property type="reaction ID" value="UER00717"/>
</dbReference>
<organism evidence="5 6">
    <name type="scientific">Caulobacter vibrioides (strain NA1000 / CB15N)</name>
    <name type="common">Caulobacter crescentus</name>
    <dbReference type="NCBI Taxonomy" id="565050"/>
    <lineage>
        <taxon>Bacteria</taxon>
        <taxon>Pseudomonadati</taxon>
        <taxon>Pseudomonadota</taxon>
        <taxon>Alphaproteobacteria</taxon>
        <taxon>Caulobacterales</taxon>
        <taxon>Caulobacteraceae</taxon>
        <taxon>Caulobacter</taxon>
    </lineage>
</organism>